<feature type="domain" description="D-isomer specific 2-hydroxyacid dehydrogenase catalytic" evidence="5">
    <location>
        <begin position="39"/>
        <end position="307"/>
    </location>
</feature>
<dbReference type="GO" id="GO:0051287">
    <property type="term" value="F:NAD binding"/>
    <property type="evidence" value="ECO:0007669"/>
    <property type="project" value="InterPro"/>
</dbReference>
<comment type="similarity">
    <text evidence="1 4">Belongs to the D-isomer specific 2-hydroxyacid dehydrogenase family.</text>
</comment>
<dbReference type="GO" id="GO:0047545">
    <property type="term" value="F:(S)-2-hydroxyglutarate dehydrogenase activity"/>
    <property type="evidence" value="ECO:0007669"/>
    <property type="project" value="UniProtKB-ARBA"/>
</dbReference>
<evidence type="ECO:0000313" key="7">
    <source>
        <dbReference type="EMBL" id="PZW43072.1"/>
    </source>
</evidence>
<dbReference type="FunFam" id="3.40.50.720:FF:000041">
    <property type="entry name" value="D-3-phosphoglycerate dehydrogenase"/>
    <property type="match status" value="1"/>
</dbReference>
<dbReference type="InterPro" id="IPR050223">
    <property type="entry name" value="D-isomer_2-hydroxyacid_DH"/>
</dbReference>
<dbReference type="RefSeq" id="WP_111399166.1">
    <property type="nucleotide sequence ID" value="NZ_QKYU01000017.1"/>
</dbReference>
<comment type="caution">
    <text evidence="7">The sequence shown here is derived from an EMBL/GenBank/DDBJ whole genome shotgun (WGS) entry which is preliminary data.</text>
</comment>
<dbReference type="Pfam" id="PF00389">
    <property type="entry name" value="2-Hacid_dh"/>
    <property type="match status" value="1"/>
</dbReference>
<evidence type="ECO:0000259" key="6">
    <source>
        <dbReference type="Pfam" id="PF02826"/>
    </source>
</evidence>
<accession>A0A2W7IBZ1</accession>
<keyword evidence="8" id="KW-1185">Reference proteome</keyword>
<evidence type="ECO:0000256" key="3">
    <source>
        <dbReference type="ARBA" id="ARBA00023027"/>
    </source>
</evidence>
<dbReference type="CDD" id="cd12172">
    <property type="entry name" value="PGDH_like_2"/>
    <property type="match status" value="1"/>
</dbReference>
<sequence>MAETTRVAVLSRSFSRHPILRGELAALYPSASFNDTGRTLAGDELIGFLAGHDRAVVALERITDEVLAALPDLKIISKYGVGLDNVDLRAAAKRGVLVGWSGGVNRRSVAELAICFLIAALRGVSVSQSEIRAGTWRQYPGRQITEVTVGLLGCGHVGRELGRMLRALGVRVLAHDIRDIGAFCAETGVESVTLDALVARSDALSLHVPFTPDTANVIDATRLAAMPKGAVLLNTARGGLVDEDALKAALQSGQIACACFDVFASEPPQDQELLNLPNFLATAHIGGSANAAVVAMGRAAIQGLTQATDPLSFLAPWAP</sequence>
<evidence type="ECO:0000256" key="4">
    <source>
        <dbReference type="RuleBase" id="RU003719"/>
    </source>
</evidence>
<evidence type="ECO:0000256" key="1">
    <source>
        <dbReference type="ARBA" id="ARBA00005854"/>
    </source>
</evidence>
<dbReference type="Proteomes" id="UP000249688">
    <property type="component" value="Unassembled WGS sequence"/>
</dbReference>
<protein>
    <submittedName>
        <fullName evidence="7">D-3-phosphoglycerate dehydrogenase</fullName>
    </submittedName>
</protein>
<dbReference type="InterPro" id="IPR006140">
    <property type="entry name" value="D-isomer_DH_NAD-bd"/>
</dbReference>
<evidence type="ECO:0000256" key="2">
    <source>
        <dbReference type="ARBA" id="ARBA00023002"/>
    </source>
</evidence>
<evidence type="ECO:0000259" key="5">
    <source>
        <dbReference type="Pfam" id="PF00389"/>
    </source>
</evidence>
<evidence type="ECO:0000313" key="8">
    <source>
        <dbReference type="Proteomes" id="UP000249688"/>
    </source>
</evidence>
<gene>
    <name evidence="7" type="ORF">C8P66_11798</name>
</gene>
<reference evidence="7 8" key="1">
    <citation type="submission" date="2018-06" db="EMBL/GenBank/DDBJ databases">
        <title>Genomic Encyclopedia of Archaeal and Bacterial Type Strains, Phase II (KMG-II): from individual species to whole genera.</title>
        <authorList>
            <person name="Goeker M."/>
        </authorList>
    </citation>
    <scope>NUCLEOTIDE SEQUENCE [LARGE SCALE GENOMIC DNA]</scope>
    <source>
        <strain evidence="7 8">DSM 24525</strain>
    </source>
</reference>
<dbReference type="InterPro" id="IPR036291">
    <property type="entry name" value="NAD(P)-bd_dom_sf"/>
</dbReference>
<dbReference type="SUPFAM" id="SSF52283">
    <property type="entry name" value="Formate/glycerate dehydrogenase catalytic domain-like"/>
    <property type="match status" value="1"/>
</dbReference>
<dbReference type="GO" id="GO:0006564">
    <property type="term" value="P:L-serine biosynthetic process"/>
    <property type="evidence" value="ECO:0007669"/>
    <property type="project" value="UniProtKB-ARBA"/>
</dbReference>
<dbReference type="GO" id="GO:0004617">
    <property type="term" value="F:phosphoglycerate dehydrogenase activity"/>
    <property type="evidence" value="ECO:0007669"/>
    <property type="project" value="UniProtKB-ARBA"/>
</dbReference>
<dbReference type="InterPro" id="IPR006139">
    <property type="entry name" value="D-isomer_2_OHA_DH_cat_dom"/>
</dbReference>
<proteinExistence type="inferred from homology"/>
<dbReference type="SUPFAM" id="SSF51735">
    <property type="entry name" value="NAD(P)-binding Rossmann-fold domains"/>
    <property type="match status" value="1"/>
</dbReference>
<dbReference type="PROSITE" id="PS00671">
    <property type="entry name" value="D_2_HYDROXYACID_DH_3"/>
    <property type="match status" value="1"/>
</dbReference>
<dbReference type="PANTHER" id="PTHR10996">
    <property type="entry name" value="2-HYDROXYACID DEHYDROGENASE-RELATED"/>
    <property type="match status" value="1"/>
</dbReference>
<feature type="domain" description="D-isomer specific 2-hydroxyacid dehydrogenase NAD-binding" evidence="6">
    <location>
        <begin position="116"/>
        <end position="286"/>
    </location>
</feature>
<keyword evidence="2 4" id="KW-0560">Oxidoreductase</keyword>
<organism evidence="7 8">
    <name type="scientific">Humitalea rosea</name>
    <dbReference type="NCBI Taxonomy" id="990373"/>
    <lineage>
        <taxon>Bacteria</taxon>
        <taxon>Pseudomonadati</taxon>
        <taxon>Pseudomonadota</taxon>
        <taxon>Alphaproteobacteria</taxon>
        <taxon>Acetobacterales</taxon>
        <taxon>Roseomonadaceae</taxon>
        <taxon>Humitalea</taxon>
    </lineage>
</organism>
<dbReference type="AlphaFoldDB" id="A0A2W7IBZ1"/>
<dbReference type="InterPro" id="IPR029753">
    <property type="entry name" value="D-isomer_DH_CS"/>
</dbReference>
<dbReference type="EMBL" id="QKYU01000017">
    <property type="protein sequence ID" value="PZW43072.1"/>
    <property type="molecule type" value="Genomic_DNA"/>
</dbReference>
<dbReference type="OrthoDB" id="9793626at2"/>
<dbReference type="Pfam" id="PF02826">
    <property type="entry name" value="2-Hacid_dh_C"/>
    <property type="match status" value="1"/>
</dbReference>
<dbReference type="PROSITE" id="PS00670">
    <property type="entry name" value="D_2_HYDROXYACID_DH_2"/>
    <property type="match status" value="1"/>
</dbReference>
<dbReference type="Gene3D" id="3.40.50.720">
    <property type="entry name" value="NAD(P)-binding Rossmann-like Domain"/>
    <property type="match status" value="2"/>
</dbReference>
<keyword evidence="3" id="KW-0520">NAD</keyword>
<name>A0A2W7IBZ1_9PROT</name>